<dbReference type="RefSeq" id="WP_011405437.1">
    <property type="nucleotide sequence ID" value="NZ_CALTRV010000004.1"/>
</dbReference>
<evidence type="ECO:0000313" key="3">
    <source>
        <dbReference type="EMBL" id="MCS3710690.1"/>
    </source>
</evidence>
<evidence type="ECO:0000313" key="6">
    <source>
        <dbReference type="EMBL" id="MCS4120443.1"/>
    </source>
</evidence>
<protein>
    <submittedName>
        <fullName evidence="5">Uncharacterized protein</fullName>
    </submittedName>
</protein>
<dbReference type="Proteomes" id="UP001155010">
    <property type="component" value="Unassembled WGS sequence"/>
</dbReference>
<dbReference type="EMBL" id="JANTZM010000003">
    <property type="protein sequence ID" value="MCS4156786.1"/>
    <property type="molecule type" value="Genomic_DNA"/>
</dbReference>
<feature type="compositionally biased region" description="Polar residues" evidence="1">
    <location>
        <begin position="128"/>
        <end position="140"/>
    </location>
</feature>
<dbReference type="GeneID" id="83729746"/>
<dbReference type="EMBL" id="JANUAU010000003">
    <property type="protein sequence ID" value="MCS3677450.1"/>
    <property type="molecule type" value="Genomic_DNA"/>
</dbReference>
<evidence type="ECO:0000313" key="4">
    <source>
        <dbReference type="EMBL" id="MCS3864218.1"/>
    </source>
</evidence>
<evidence type="ECO:0000313" key="5">
    <source>
        <dbReference type="EMBL" id="MCS3950361.1"/>
    </source>
</evidence>
<dbReference type="Proteomes" id="UP001155034">
    <property type="component" value="Unassembled WGS sequence"/>
</dbReference>
<evidence type="ECO:0000256" key="1">
    <source>
        <dbReference type="SAM" id="MobiDB-lite"/>
    </source>
</evidence>
<dbReference type="Proteomes" id="UP001155144">
    <property type="component" value="Unassembled WGS sequence"/>
</dbReference>
<name>A0A9X2ZHP0_9BACT</name>
<proteinExistence type="predicted"/>
<evidence type="ECO:0000313" key="7">
    <source>
        <dbReference type="EMBL" id="MCS4156786.1"/>
    </source>
</evidence>
<dbReference type="AlphaFoldDB" id="A0A9X2ZHP0"/>
<accession>A0A9X2ZHP0</accession>
<dbReference type="EMBL" id="JANTYZ010000001">
    <property type="protein sequence ID" value="MCS3864218.1"/>
    <property type="molecule type" value="Genomic_DNA"/>
</dbReference>
<dbReference type="Proteomes" id="UP001155057">
    <property type="component" value="Unassembled WGS sequence"/>
</dbReference>
<reference evidence="5" key="1">
    <citation type="submission" date="2022-08" db="EMBL/GenBank/DDBJ databases">
        <title>Genomic Encyclopedia of Type Strains, Phase V (KMG-V): Genome sequencing to study the core and pangenomes of soil and plant-associated prokaryotes.</title>
        <authorList>
            <person name="Whitman W."/>
        </authorList>
    </citation>
    <scope>NUCLEOTIDE SEQUENCE</scope>
    <source>
        <strain evidence="2">0</strain>
        <strain evidence="4">SP2016B</strain>
        <strain evidence="5">SP2017</strain>
        <strain evidence="7">SP3002</strain>
        <strain evidence="6">SP3026</strain>
        <strain evidence="3">SP3049</strain>
    </source>
</reference>
<organism evidence="5 8">
    <name type="scientific">Salinibacter ruber</name>
    <dbReference type="NCBI Taxonomy" id="146919"/>
    <lineage>
        <taxon>Bacteria</taxon>
        <taxon>Pseudomonadati</taxon>
        <taxon>Rhodothermota</taxon>
        <taxon>Rhodothermia</taxon>
        <taxon>Rhodothermales</taxon>
        <taxon>Salinibacteraceae</taxon>
        <taxon>Salinibacter</taxon>
    </lineage>
</organism>
<dbReference type="EMBL" id="JANUBL010000001">
    <property type="protein sequence ID" value="MCS4120443.1"/>
    <property type="molecule type" value="Genomic_DNA"/>
</dbReference>
<dbReference type="EMBL" id="JANUBB010000001">
    <property type="protein sequence ID" value="MCS3950361.1"/>
    <property type="molecule type" value="Genomic_DNA"/>
</dbReference>
<dbReference type="Proteomes" id="UP001155027">
    <property type="component" value="Unassembled WGS sequence"/>
</dbReference>
<gene>
    <name evidence="6" type="ORF">GGP45_000761</name>
    <name evidence="3" type="ORF">GGP61_002310</name>
    <name evidence="2" type="ORF">GGP71_001366</name>
    <name evidence="4" type="ORF">GGP82_000749</name>
    <name evidence="5" type="ORF">GGP83_000287</name>
    <name evidence="7" type="ORF">GGP99_000728</name>
</gene>
<dbReference type="EMBL" id="JANUAE010000008">
    <property type="protein sequence ID" value="MCS3710690.1"/>
    <property type="molecule type" value="Genomic_DNA"/>
</dbReference>
<evidence type="ECO:0000313" key="8">
    <source>
        <dbReference type="Proteomes" id="UP001155010"/>
    </source>
</evidence>
<dbReference type="Proteomes" id="UP001155110">
    <property type="component" value="Unassembled WGS sequence"/>
</dbReference>
<evidence type="ECO:0000313" key="2">
    <source>
        <dbReference type="EMBL" id="MCS3677450.1"/>
    </source>
</evidence>
<feature type="region of interest" description="Disordered" evidence="1">
    <location>
        <begin position="119"/>
        <end position="140"/>
    </location>
</feature>
<sequence length="140" mass="15943">MHNLHGPDRLFETRYGDVLQCACCDRIQITFREHTLLVDEEELEVLTDTIKHAWETVRDTEGQDRWELQAGTDAGPVSITLSEPALRTLHVLLQGAWSMYSLRERMRAVGGTADDRRARDVLRDHVSPTPSQWSGLDQSS</sequence>
<comment type="caution">
    <text evidence="5">The sequence shown here is derived from an EMBL/GenBank/DDBJ whole genome shotgun (WGS) entry which is preliminary data.</text>
</comment>